<reference evidence="3" key="1">
    <citation type="journal article" date="2014" name="Int. J. Syst. Evol. Microbiol.">
        <title>Complete genome sequence of Corynebacterium casei LMG S-19264T (=DSM 44701T), isolated from a smear-ripened cheese.</title>
        <authorList>
            <consortium name="US DOE Joint Genome Institute (JGI-PGF)"/>
            <person name="Walter F."/>
            <person name="Albersmeier A."/>
            <person name="Kalinowski J."/>
            <person name="Ruckert C."/>
        </authorList>
    </citation>
    <scope>NUCLEOTIDE SEQUENCE</scope>
    <source>
        <strain evidence="3">VKM Ac-1321</strain>
    </source>
</reference>
<protein>
    <recommendedName>
        <fullName evidence="5">SPFH domain/Band 7 family protein</fullName>
    </recommendedName>
</protein>
<feature type="coiled-coil region" evidence="1">
    <location>
        <begin position="196"/>
        <end position="298"/>
    </location>
</feature>
<reference evidence="3" key="2">
    <citation type="submission" date="2023-01" db="EMBL/GenBank/DDBJ databases">
        <authorList>
            <person name="Sun Q."/>
            <person name="Evtushenko L."/>
        </authorList>
    </citation>
    <scope>NUCLEOTIDE SEQUENCE</scope>
    <source>
        <strain evidence="3">VKM Ac-1321</strain>
    </source>
</reference>
<sequence>MGLILSETKLQRFRLGRPSPARTGVTIVVQTAGGQTTVMHGQRTAGEALFAPHSMQYEVDTSDQRSRIELAVKTREEAFAFQVVVDVVWRVEDAEEVVRRRMDDGAAVISTVVRDRLKELGRQFSVQQTVEFERRIRGEFADARSRVGCLRIVLVTPDVTLDAAGTAQLAEVRAAQGQTAVIQANHTNEVLRQRNADELAAIARQHEVERERISRQYETENQQRAEAARRDTLQFEEERARREAEHRKRLEIEEANFQAELELKTAQRRAELAAWEADSNLERRLREAKEQAALDRERTDYEITNQRQADRERLELEERRTALFQRAIDHGDPDMLAVHLGMHPEDAKDFIMALAASKTATAERQAELLNAMIERKLIIPADVEDVGPDLLRAVAGMPLPRFPEADTRSPLSATAEDARATGTGDV</sequence>
<organism evidence="3 4">
    <name type="scientific">Dactylosporangium matsuzakiense</name>
    <dbReference type="NCBI Taxonomy" id="53360"/>
    <lineage>
        <taxon>Bacteria</taxon>
        <taxon>Bacillati</taxon>
        <taxon>Actinomycetota</taxon>
        <taxon>Actinomycetes</taxon>
        <taxon>Micromonosporales</taxon>
        <taxon>Micromonosporaceae</taxon>
        <taxon>Dactylosporangium</taxon>
    </lineage>
</organism>
<accession>A0A9W6KLJ8</accession>
<name>A0A9W6KLJ8_9ACTN</name>
<feature type="region of interest" description="Disordered" evidence="2">
    <location>
        <begin position="402"/>
        <end position="426"/>
    </location>
</feature>
<gene>
    <name evidence="3" type="ORF">GCM10017581_045060</name>
</gene>
<evidence type="ECO:0000313" key="3">
    <source>
        <dbReference type="EMBL" id="GLL02764.1"/>
    </source>
</evidence>
<dbReference type="AlphaFoldDB" id="A0A9W6KLJ8"/>
<evidence type="ECO:0000313" key="4">
    <source>
        <dbReference type="Proteomes" id="UP001143480"/>
    </source>
</evidence>
<keyword evidence="1" id="KW-0175">Coiled coil</keyword>
<proteinExistence type="predicted"/>
<keyword evidence="4" id="KW-1185">Reference proteome</keyword>
<comment type="caution">
    <text evidence="3">The sequence shown here is derived from an EMBL/GenBank/DDBJ whole genome shotgun (WGS) entry which is preliminary data.</text>
</comment>
<evidence type="ECO:0000256" key="2">
    <source>
        <dbReference type="SAM" id="MobiDB-lite"/>
    </source>
</evidence>
<evidence type="ECO:0008006" key="5">
    <source>
        <dbReference type="Google" id="ProtNLM"/>
    </source>
</evidence>
<evidence type="ECO:0000256" key="1">
    <source>
        <dbReference type="SAM" id="Coils"/>
    </source>
</evidence>
<dbReference type="RefSeq" id="WP_261960608.1">
    <property type="nucleotide sequence ID" value="NZ_BAAAXA010000001.1"/>
</dbReference>
<dbReference type="Proteomes" id="UP001143480">
    <property type="component" value="Unassembled WGS sequence"/>
</dbReference>
<dbReference type="EMBL" id="BSFP01000025">
    <property type="protein sequence ID" value="GLL02764.1"/>
    <property type="molecule type" value="Genomic_DNA"/>
</dbReference>